<reference evidence="1" key="1">
    <citation type="submission" date="2020-05" db="EMBL/GenBank/DDBJ databases">
        <authorList>
            <person name="Chiriac C."/>
            <person name="Salcher M."/>
            <person name="Ghai R."/>
            <person name="Kavagutti S V."/>
        </authorList>
    </citation>
    <scope>NUCLEOTIDE SEQUENCE</scope>
</reference>
<protein>
    <submittedName>
        <fullName evidence="1">Unannotated protein</fullName>
    </submittedName>
</protein>
<dbReference type="EMBL" id="CAEZXL010000044">
    <property type="protein sequence ID" value="CAB4683040.1"/>
    <property type="molecule type" value="Genomic_DNA"/>
</dbReference>
<accession>A0A6J6N8Z3</accession>
<gene>
    <name evidence="1" type="ORF">UFOPK2373_00375</name>
</gene>
<organism evidence="1">
    <name type="scientific">freshwater metagenome</name>
    <dbReference type="NCBI Taxonomy" id="449393"/>
    <lineage>
        <taxon>unclassified sequences</taxon>
        <taxon>metagenomes</taxon>
        <taxon>ecological metagenomes</taxon>
    </lineage>
</organism>
<proteinExistence type="predicted"/>
<dbReference type="AlphaFoldDB" id="A0A6J6N8Z3"/>
<sequence length="148" mass="15419">MFEVSGTDELVVGLNTAVITVTAEDGSTAEYRVTVVVPKAVLTIVVGFPKVGIVAVDAKANKAGNAVLVGAIKTLTTAKAKVAKVTITNNFLIKKDKPTAGPARAAAVQKFFTTDKNAIKIAGLKTLKYDLIAGASSQKGTTVVIYYY</sequence>
<evidence type="ECO:0000313" key="1">
    <source>
        <dbReference type="EMBL" id="CAB4683040.1"/>
    </source>
</evidence>
<name>A0A6J6N8Z3_9ZZZZ</name>